<dbReference type="Proteomes" id="UP001488805">
    <property type="component" value="Unassembled WGS sequence"/>
</dbReference>
<evidence type="ECO:0000256" key="13">
    <source>
        <dbReference type="ARBA" id="ARBA00023180"/>
    </source>
</evidence>
<accession>A0AAW1G9P1</accession>
<dbReference type="AlphaFoldDB" id="A0AAW1G9P1"/>
<dbReference type="GO" id="GO:0071949">
    <property type="term" value="F:FAD binding"/>
    <property type="evidence" value="ECO:0007669"/>
    <property type="project" value="InterPro"/>
</dbReference>
<dbReference type="Pfam" id="PF04137">
    <property type="entry name" value="ERO1"/>
    <property type="match status" value="1"/>
</dbReference>
<keyword evidence="20" id="KW-1185">Reference proteome</keyword>
<evidence type="ECO:0000256" key="1">
    <source>
        <dbReference type="ARBA" id="ARBA00001974"/>
    </source>
</evidence>
<gene>
    <name evidence="19" type="ORF">VZT92_001096</name>
</gene>
<dbReference type="SUPFAM" id="SSF110019">
    <property type="entry name" value="ERO1-like"/>
    <property type="match status" value="1"/>
</dbReference>
<keyword evidence="5" id="KW-0285">Flavoprotein</keyword>
<keyword evidence="9" id="KW-0249">Electron transport</keyword>
<evidence type="ECO:0000256" key="15">
    <source>
        <dbReference type="ARBA" id="ARBA00040786"/>
    </source>
</evidence>
<dbReference type="GO" id="GO:0016972">
    <property type="term" value="F:thiol oxidase activity"/>
    <property type="evidence" value="ECO:0007669"/>
    <property type="project" value="InterPro"/>
</dbReference>
<evidence type="ECO:0000256" key="8">
    <source>
        <dbReference type="ARBA" id="ARBA00022827"/>
    </source>
</evidence>
<evidence type="ECO:0000256" key="10">
    <source>
        <dbReference type="ARBA" id="ARBA00023002"/>
    </source>
</evidence>
<comment type="caution">
    <text evidence="19">The sequence shown here is derived from an EMBL/GenBank/DDBJ whole genome shotgun (WGS) entry which is preliminary data.</text>
</comment>
<dbReference type="EMBL" id="JBCEZU010000001">
    <property type="protein sequence ID" value="KAK9543306.1"/>
    <property type="molecule type" value="Genomic_DNA"/>
</dbReference>
<keyword evidence="13" id="KW-0325">Glycoprotein</keyword>
<comment type="subcellular location">
    <subcellularLocation>
        <location evidence="2">Endoplasmic reticulum membrane</location>
        <topology evidence="2">Peripheral membrane protein</topology>
        <orientation evidence="2">Lumenal side</orientation>
    </subcellularLocation>
</comment>
<evidence type="ECO:0000313" key="20">
    <source>
        <dbReference type="Proteomes" id="UP001488805"/>
    </source>
</evidence>
<sequence>MKLLLLLLFLQVPGCADSRCFCQVSGDLDDCACDVETIDGFNNHKLFPKLQTLLESDYFRFYKVNLNKACPFWRVGGGCGLKDCAVKLCSPNQVPEGIRSSSQDQCSAEVKDSEQPESLGAVDVSLSEETREALLNWSKHDDEAERFCVVDDEEAPDSQHVDLLLNPERFTGYRGPEAWRVWNSIYEENCFK</sequence>
<dbReference type="GO" id="GO:0005789">
    <property type="term" value="C:endoplasmic reticulum membrane"/>
    <property type="evidence" value="ECO:0007669"/>
    <property type="project" value="UniProtKB-SubCell"/>
</dbReference>
<dbReference type="PANTHER" id="PTHR12613">
    <property type="entry name" value="ERO1-RELATED"/>
    <property type="match status" value="1"/>
</dbReference>
<keyword evidence="8" id="KW-0274">FAD</keyword>
<evidence type="ECO:0000256" key="5">
    <source>
        <dbReference type="ARBA" id="ARBA00022630"/>
    </source>
</evidence>
<evidence type="ECO:0000256" key="7">
    <source>
        <dbReference type="ARBA" id="ARBA00022824"/>
    </source>
</evidence>
<keyword evidence="6 18" id="KW-0732">Signal</keyword>
<evidence type="ECO:0000256" key="11">
    <source>
        <dbReference type="ARBA" id="ARBA00023136"/>
    </source>
</evidence>
<evidence type="ECO:0000256" key="9">
    <source>
        <dbReference type="ARBA" id="ARBA00022982"/>
    </source>
</evidence>
<evidence type="ECO:0000256" key="17">
    <source>
        <dbReference type="ARBA" id="ARBA00042500"/>
    </source>
</evidence>
<proteinExistence type="inferred from homology"/>
<comment type="similarity">
    <text evidence="3">Belongs to the EROs family.</text>
</comment>
<dbReference type="PANTHER" id="PTHR12613:SF1">
    <property type="entry name" value="ERO1-LIKE PROTEIN ALPHA"/>
    <property type="match status" value="1"/>
</dbReference>
<organism evidence="19 20">
    <name type="scientific">Zoarces viviparus</name>
    <name type="common">Viviparous eelpout</name>
    <name type="synonym">Blennius viviparus</name>
    <dbReference type="NCBI Taxonomy" id="48416"/>
    <lineage>
        <taxon>Eukaryota</taxon>
        <taxon>Metazoa</taxon>
        <taxon>Chordata</taxon>
        <taxon>Craniata</taxon>
        <taxon>Vertebrata</taxon>
        <taxon>Euteleostomi</taxon>
        <taxon>Actinopterygii</taxon>
        <taxon>Neopterygii</taxon>
        <taxon>Teleostei</taxon>
        <taxon>Neoteleostei</taxon>
        <taxon>Acanthomorphata</taxon>
        <taxon>Eupercaria</taxon>
        <taxon>Perciformes</taxon>
        <taxon>Cottioidei</taxon>
        <taxon>Zoarcales</taxon>
        <taxon>Zoarcidae</taxon>
        <taxon>Zoarcinae</taxon>
        <taxon>Zoarces</taxon>
    </lineage>
</organism>
<keyword evidence="14" id="KW-0676">Redox-active center</keyword>
<evidence type="ECO:0000256" key="6">
    <source>
        <dbReference type="ARBA" id="ARBA00022729"/>
    </source>
</evidence>
<feature type="chain" id="PRO_5043373849" description="ERO1-like protein alpha" evidence="18">
    <location>
        <begin position="19"/>
        <end position="192"/>
    </location>
</feature>
<dbReference type="InterPro" id="IPR007266">
    <property type="entry name" value="Ero1"/>
</dbReference>
<keyword evidence="11" id="KW-0472">Membrane</keyword>
<protein>
    <recommendedName>
        <fullName evidence="15">ERO1-like protein alpha</fullName>
    </recommendedName>
    <alternativeName>
        <fullName evidence="16">Endoplasmic reticulum oxidoreductase alpha</fullName>
    </alternativeName>
    <alternativeName>
        <fullName evidence="17">Oxidoreductin-1-L-alpha</fullName>
    </alternativeName>
</protein>
<evidence type="ECO:0000256" key="14">
    <source>
        <dbReference type="ARBA" id="ARBA00023284"/>
    </source>
</evidence>
<evidence type="ECO:0000313" key="19">
    <source>
        <dbReference type="EMBL" id="KAK9543306.1"/>
    </source>
</evidence>
<feature type="signal peptide" evidence="18">
    <location>
        <begin position="1"/>
        <end position="18"/>
    </location>
</feature>
<dbReference type="GO" id="GO:0034975">
    <property type="term" value="P:protein folding in endoplasmic reticulum"/>
    <property type="evidence" value="ECO:0007669"/>
    <property type="project" value="InterPro"/>
</dbReference>
<name>A0AAW1G9P1_ZOAVI</name>
<keyword evidence="7" id="KW-0256">Endoplasmic reticulum</keyword>
<dbReference type="GO" id="GO:0015035">
    <property type="term" value="F:protein-disulfide reductase activity"/>
    <property type="evidence" value="ECO:0007669"/>
    <property type="project" value="InterPro"/>
</dbReference>
<evidence type="ECO:0000256" key="3">
    <source>
        <dbReference type="ARBA" id="ARBA00008277"/>
    </source>
</evidence>
<evidence type="ECO:0000256" key="12">
    <source>
        <dbReference type="ARBA" id="ARBA00023157"/>
    </source>
</evidence>
<evidence type="ECO:0000256" key="4">
    <source>
        <dbReference type="ARBA" id="ARBA00022448"/>
    </source>
</evidence>
<keyword evidence="10" id="KW-0560">Oxidoreductase</keyword>
<evidence type="ECO:0000256" key="18">
    <source>
        <dbReference type="SAM" id="SignalP"/>
    </source>
</evidence>
<evidence type="ECO:0000256" key="2">
    <source>
        <dbReference type="ARBA" id="ARBA00004367"/>
    </source>
</evidence>
<evidence type="ECO:0000256" key="16">
    <source>
        <dbReference type="ARBA" id="ARBA00041899"/>
    </source>
</evidence>
<reference evidence="19 20" key="1">
    <citation type="journal article" date="2024" name="Genome Biol. Evol.">
        <title>Chromosome-level genome assembly of the viviparous eelpout Zoarces viviparus.</title>
        <authorList>
            <person name="Fuhrmann N."/>
            <person name="Brasseur M.V."/>
            <person name="Bakowski C.E."/>
            <person name="Podsiadlowski L."/>
            <person name="Prost S."/>
            <person name="Krehenwinkel H."/>
            <person name="Mayer C."/>
        </authorList>
    </citation>
    <scope>NUCLEOTIDE SEQUENCE [LARGE SCALE GENOMIC DNA]</scope>
    <source>
        <strain evidence="19">NO-MEL_2022_Ind0_liver</strain>
    </source>
</reference>
<keyword evidence="4" id="KW-0813">Transport</keyword>
<keyword evidence="12" id="KW-1015">Disulfide bond</keyword>
<comment type="cofactor">
    <cofactor evidence="1">
        <name>FAD</name>
        <dbReference type="ChEBI" id="CHEBI:57692"/>
    </cofactor>
</comment>
<dbReference type="InterPro" id="IPR037192">
    <property type="entry name" value="ERO1-like_sf"/>
</dbReference>